<name>A0A272EUC5_9RHOO</name>
<organism evidence="2 3">
    <name type="scientific">Candidatus Dactylopiibacterium carminicum</name>
    <dbReference type="NCBI Taxonomy" id="857335"/>
    <lineage>
        <taxon>Bacteria</taxon>
        <taxon>Pseudomonadati</taxon>
        <taxon>Pseudomonadota</taxon>
        <taxon>Betaproteobacteria</taxon>
        <taxon>Rhodocyclales</taxon>
        <taxon>Rhodocyclaceae</taxon>
        <taxon>Candidatus Dactylopiibacterium</taxon>
    </lineage>
</organism>
<proteinExistence type="predicted"/>
<evidence type="ECO:0000313" key="4">
    <source>
        <dbReference type="Proteomes" id="UP000623509"/>
    </source>
</evidence>
<accession>A0A272EUC5</accession>
<dbReference type="EMBL" id="MDUX01000015">
    <property type="protein sequence ID" value="KAF7599710.1"/>
    <property type="molecule type" value="Genomic_DNA"/>
</dbReference>
<dbReference type="OrthoDB" id="5295681at2"/>
<dbReference type="EMBL" id="NMRN01000014">
    <property type="protein sequence ID" value="PAS93646.1"/>
    <property type="molecule type" value="Genomic_DNA"/>
</dbReference>
<dbReference type="RefSeq" id="WP_095524079.1">
    <property type="nucleotide sequence ID" value="NZ_MDUX01000015.1"/>
</dbReference>
<dbReference type="AlphaFoldDB" id="A0A272EUC5"/>
<evidence type="ECO:0000313" key="1">
    <source>
        <dbReference type="EMBL" id="KAF7599710.1"/>
    </source>
</evidence>
<keyword evidence="4" id="KW-1185">Reference proteome</keyword>
<gene>
    <name evidence="1" type="ORF">BGI27_06390</name>
    <name evidence="2" type="ORF">CGU29_06830</name>
</gene>
<comment type="caution">
    <text evidence="2">The sequence shown here is derived from an EMBL/GenBank/DDBJ whole genome shotgun (WGS) entry which is preliminary data.</text>
</comment>
<dbReference type="Proteomes" id="UP000623509">
    <property type="component" value="Unassembled WGS sequence"/>
</dbReference>
<evidence type="ECO:0000313" key="2">
    <source>
        <dbReference type="EMBL" id="PAS93646.1"/>
    </source>
</evidence>
<protein>
    <submittedName>
        <fullName evidence="2">Uncharacterized protein</fullName>
    </submittedName>
</protein>
<reference evidence="1 4" key="1">
    <citation type="submission" date="2016-08" db="EMBL/GenBank/DDBJ databases">
        <title>Candidatus Dactylopiibacterium carminicum genome sequence.</title>
        <authorList>
            <person name="Ramirez-Puebla S.T."/>
            <person name="Ormeno-Orrillo E."/>
            <person name="Vera-Ponce De Leon A."/>
            <person name="Luis L."/>
            <person name="Sanchez-Flores A."/>
            <person name="Monica R."/>
            <person name="Martinez-Romero E."/>
        </authorList>
    </citation>
    <scope>NUCLEOTIDE SEQUENCE [LARGE SCALE GENOMIC DNA]</scope>
    <source>
        <strain evidence="1">END1</strain>
    </source>
</reference>
<reference evidence="2 3" key="2">
    <citation type="submission" date="2017-07" db="EMBL/GenBank/DDBJ databases">
        <title>Candidatus Dactylopiibacterium carminicum, a nitrogen-fixing symbiont of the cochineal insect Dactylopius coccus and Dactylopius opuntiae (Hemiptera: Coccoidea: Dactylopiidae).</title>
        <authorList>
            <person name="Vera A."/>
        </authorList>
    </citation>
    <scope>NUCLEOTIDE SEQUENCE [LARGE SCALE GENOMIC DNA]</scope>
    <source>
        <strain evidence="2 3">NFDCM</strain>
    </source>
</reference>
<evidence type="ECO:0000313" key="3">
    <source>
        <dbReference type="Proteomes" id="UP000216107"/>
    </source>
</evidence>
<dbReference type="Proteomes" id="UP000216107">
    <property type="component" value="Unassembled WGS sequence"/>
</dbReference>
<sequence length="178" mass="20043">MLKEIQMDGLVFTKTPAGVEEIQLRRLRLHPRARSLLIMIDGCRSVFDLVSTLSGVGIGYEDQQHFQHLQIAGLIEQKADAIPVSMVPPVMEAPISEAVATTLMGDEDARFQALQKLYAEVAREHFPQRARAFQKQLNKADCLREYIRLGNEIIVALNQTQRAEHAAAFKARVKPLLR</sequence>